<dbReference type="EMBL" id="OZ034815">
    <property type="protein sequence ID" value="CAL1370291.1"/>
    <property type="molecule type" value="Genomic_DNA"/>
</dbReference>
<gene>
    <name evidence="1" type="ORF">LTRI10_LOCUS12448</name>
</gene>
<dbReference type="Proteomes" id="UP001497516">
    <property type="component" value="Chromosome 2"/>
</dbReference>
<keyword evidence="2" id="KW-1185">Reference proteome</keyword>
<protein>
    <submittedName>
        <fullName evidence="1">Uncharacterized protein</fullName>
    </submittedName>
</protein>
<dbReference type="AlphaFoldDB" id="A0AAV2D9X1"/>
<accession>A0AAV2D9X1</accession>
<reference evidence="1 2" key="1">
    <citation type="submission" date="2024-04" db="EMBL/GenBank/DDBJ databases">
        <authorList>
            <person name="Fracassetti M."/>
        </authorList>
    </citation>
    <scope>NUCLEOTIDE SEQUENCE [LARGE SCALE GENOMIC DNA]</scope>
</reference>
<evidence type="ECO:0000313" key="2">
    <source>
        <dbReference type="Proteomes" id="UP001497516"/>
    </source>
</evidence>
<proteinExistence type="predicted"/>
<evidence type="ECO:0000313" key="1">
    <source>
        <dbReference type="EMBL" id="CAL1370291.1"/>
    </source>
</evidence>
<name>A0AAV2D9X1_9ROSI</name>
<organism evidence="1 2">
    <name type="scientific">Linum trigynum</name>
    <dbReference type="NCBI Taxonomy" id="586398"/>
    <lineage>
        <taxon>Eukaryota</taxon>
        <taxon>Viridiplantae</taxon>
        <taxon>Streptophyta</taxon>
        <taxon>Embryophyta</taxon>
        <taxon>Tracheophyta</taxon>
        <taxon>Spermatophyta</taxon>
        <taxon>Magnoliopsida</taxon>
        <taxon>eudicotyledons</taxon>
        <taxon>Gunneridae</taxon>
        <taxon>Pentapetalae</taxon>
        <taxon>rosids</taxon>
        <taxon>fabids</taxon>
        <taxon>Malpighiales</taxon>
        <taxon>Linaceae</taxon>
        <taxon>Linum</taxon>
    </lineage>
</organism>
<sequence>MVDQGYDWGSALRSRRALSRGVHAMDTPSSMLVSVVTKMVTTLDKNGMVLGTGNPQAMYCQWCDSSHHTLEDCQAIRESTTPQEQLYFIGNAKRFGPYNNTYNEG</sequence>